<dbReference type="InterPro" id="IPR050228">
    <property type="entry name" value="Carboxylesterase_BioH"/>
</dbReference>
<feature type="signal peptide" evidence="1">
    <location>
        <begin position="1"/>
        <end position="19"/>
    </location>
</feature>
<protein>
    <recommendedName>
        <fullName evidence="2">AB hydrolase-1 domain-containing protein</fullName>
    </recommendedName>
</protein>
<reference evidence="3" key="1">
    <citation type="submission" date="2017-02" db="EMBL/GenBank/DDBJ databases">
        <authorList>
            <person name="Regsiter A."/>
            <person name="William W."/>
        </authorList>
    </citation>
    <scope>NUCLEOTIDE SEQUENCE</scope>
    <source>
        <strain evidence="3">BdmA 4</strain>
    </source>
</reference>
<dbReference type="Gene3D" id="3.40.50.1820">
    <property type="entry name" value="alpha/beta hydrolase"/>
    <property type="match status" value="1"/>
</dbReference>
<keyword evidence="1" id="KW-0732">Signal</keyword>
<accession>A0A3P3XS61</accession>
<dbReference type="AlphaFoldDB" id="A0A3P3XS61"/>
<dbReference type="SUPFAM" id="SSF53474">
    <property type="entry name" value="alpha/beta-Hydrolases"/>
    <property type="match status" value="1"/>
</dbReference>
<feature type="chain" id="PRO_5018270812" description="AB hydrolase-1 domain-containing protein" evidence="1">
    <location>
        <begin position="20"/>
        <end position="415"/>
    </location>
</feature>
<dbReference type="InterPro" id="IPR029058">
    <property type="entry name" value="AB_hydrolase_fold"/>
</dbReference>
<gene>
    <name evidence="3" type="ORF">SPIRO4BDMA_50519</name>
</gene>
<sequence length="415" mass="44653">MRRAIVLLVFLSLIAPAFAQSGSAVVGSGSVVVSGARPGDPQESIYVRKVGHGPRTIVLVPGNNTSGAIFEGILQYFRSVEDLNNAYTVYAFDYRGSGFSSYNKEITGLKDFALDFEKVMDKLEGFPKTGVALVGYSMGFGVALEMYIANPGRYSSLISLAGIGTRGVRISIANASQAGSDALGQQWAVGDWITVTNDTKGIAGTAFQQSSWQGEARNLAGIQFVWDLLVFEDALKYDISSYKVGDVGPKAQPGYMGALLDGLSVQYMPESLYYCHKFNVSASDLTHKNGDGTVVTIPGDNRLGRLLAGKKVLLVKASTDFQNWRGDQVIYDNYTATTKYDLKKAGADVTAILIDPNQGFDHGFPVLHPLETVHLIDSFLKGNLKASTVSAAIGGTAKFYDSAETTWETNNFTGF</sequence>
<evidence type="ECO:0000313" key="3">
    <source>
        <dbReference type="EMBL" id="SLM19004.1"/>
    </source>
</evidence>
<name>A0A3P3XS61_9SPIR</name>
<proteinExistence type="predicted"/>
<evidence type="ECO:0000259" key="2">
    <source>
        <dbReference type="Pfam" id="PF00561"/>
    </source>
</evidence>
<dbReference type="InterPro" id="IPR000073">
    <property type="entry name" value="AB_hydrolase_1"/>
</dbReference>
<dbReference type="PANTHER" id="PTHR43194">
    <property type="entry name" value="HYDROLASE ALPHA/BETA FOLD FAMILY"/>
    <property type="match status" value="1"/>
</dbReference>
<dbReference type="Pfam" id="PF00561">
    <property type="entry name" value="Abhydrolase_1"/>
    <property type="match status" value="1"/>
</dbReference>
<organism evidence="3">
    <name type="scientific">uncultured spirochete</name>
    <dbReference type="NCBI Taxonomy" id="156406"/>
    <lineage>
        <taxon>Bacteria</taxon>
        <taxon>Pseudomonadati</taxon>
        <taxon>Spirochaetota</taxon>
        <taxon>Spirochaetia</taxon>
        <taxon>Spirochaetales</taxon>
        <taxon>environmental samples</taxon>
    </lineage>
</organism>
<dbReference type="PANTHER" id="PTHR43194:SF2">
    <property type="entry name" value="PEROXISOMAL MEMBRANE PROTEIN LPX1"/>
    <property type="match status" value="1"/>
</dbReference>
<dbReference type="EMBL" id="FWDO01000005">
    <property type="protein sequence ID" value="SLM19004.1"/>
    <property type="molecule type" value="Genomic_DNA"/>
</dbReference>
<feature type="domain" description="AB hydrolase-1" evidence="2">
    <location>
        <begin position="56"/>
        <end position="162"/>
    </location>
</feature>
<evidence type="ECO:0000256" key="1">
    <source>
        <dbReference type="SAM" id="SignalP"/>
    </source>
</evidence>